<comment type="similarity">
    <text evidence="1">Belongs to the ATP-dependent AMP-binding enzyme family.</text>
</comment>
<keyword evidence="3" id="KW-0547">Nucleotide-binding</keyword>
<dbReference type="GO" id="GO:0004467">
    <property type="term" value="F:long-chain fatty acid-CoA ligase activity"/>
    <property type="evidence" value="ECO:0007669"/>
    <property type="project" value="TreeGrafter"/>
</dbReference>
<dbReference type="Proteomes" id="UP000035065">
    <property type="component" value="Unassembled WGS sequence"/>
</dbReference>
<reference evidence="6 7" key="1">
    <citation type="journal article" date="2011" name="J. Bacteriol.">
        <title>Draft Genome Sequence of Gordonia neofelifaecis NRRL B-59395, a Cholesterol-Degrading Actinomycete.</title>
        <authorList>
            <person name="Ge F."/>
            <person name="Li W."/>
            <person name="Chen G."/>
            <person name="Liu Y."/>
            <person name="Zhang G."/>
            <person name="Yong B."/>
            <person name="Wang Q."/>
            <person name="Wang N."/>
            <person name="Huang Z."/>
            <person name="Li W."/>
            <person name="Wang J."/>
            <person name="Wu C."/>
            <person name="Xie Q."/>
            <person name="Liu G."/>
        </authorList>
    </citation>
    <scope>NUCLEOTIDE SEQUENCE [LARGE SCALE GENOMIC DNA]</scope>
    <source>
        <strain evidence="6 7">NRRL B-59395</strain>
    </source>
</reference>
<dbReference type="GO" id="GO:0044539">
    <property type="term" value="P:long-chain fatty acid import into cell"/>
    <property type="evidence" value="ECO:0007669"/>
    <property type="project" value="TreeGrafter"/>
</dbReference>
<organism evidence="6 7">
    <name type="scientific">Gordonia neofelifaecis NRRL B-59395</name>
    <dbReference type="NCBI Taxonomy" id="644548"/>
    <lineage>
        <taxon>Bacteria</taxon>
        <taxon>Bacillati</taxon>
        <taxon>Actinomycetota</taxon>
        <taxon>Actinomycetes</taxon>
        <taxon>Mycobacteriales</taxon>
        <taxon>Gordoniaceae</taxon>
        <taxon>Gordonia</taxon>
    </lineage>
</organism>
<accession>F1YJE0</accession>
<gene>
    <name evidence="6" type="ORF">SCNU_09884</name>
</gene>
<dbReference type="AlphaFoldDB" id="F1YJE0"/>
<dbReference type="eggNOG" id="COG0318">
    <property type="taxonomic scope" value="Bacteria"/>
</dbReference>
<evidence type="ECO:0000256" key="4">
    <source>
        <dbReference type="ARBA" id="ARBA00022840"/>
    </source>
</evidence>
<dbReference type="GO" id="GO:0005886">
    <property type="term" value="C:plasma membrane"/>
    <property type="evidence" value="ECO:0007669"/>
    <property type="project" value="TreeGrafter"/>
</dbReference>
<evidence type="ECO:0000313" key="6">
    <source>
        <dbReference type="EMBL" id="EGD55173.1"/>
    </source>
</evidence>
<comment type="caution">
    <text evidence="6">The sequence shown here is derived from an EMBL/GenBank/DDBJ whole genome shotgun (WGS) entry which is preliminary data.</text>
</comment>
<protein>
    <submittedName>
        <fullName evidence="6">Acyl-CoA synthetase</fullName>
    </submittedName>
</protein>
<dbReference type="PROSITE" id="PS00455">
    <property type="entry name" value="AMP_BINDING"/>
    <property type="match status" value="1"/>
</dbReference>
<dbReference type="PANTHER" id="PTHR43107:SF15">
    <property type="entry name" value="FATTY ACID TRANSPORT PROTEIN 3, ISOFORM A"/>
    <property type="match status" value="1"/>
</dbReference>
<keyword evidence="4" id="KW-0067">ATP-binding</keyword>
<sequence>MTTADLLQDRRNDDAPGLLFEDKSWSWREFVTESAVRAAALTELRKQQPDGPWHVGVLMDNDPEYLFLICGAALAGATIVGINPTRRGAELQSDITRTDCQAIIVGDSQLDLARDFPDHVRTIEASGDEYRALLQSGAGSTADDWTDRSGQNHNLLLLFTSGSTGAPKAVKCSSARLAAIGVLNVHGITADDVAYNAMPLFHGNAIMSAWAPIASVGGTYALRSKFSASGFLPDIQRFKATFFNYVGRSLAYILAQPETPAEADNNLRFGWGTEASARDRDEFTRRFKAPITESYGSSEGVCVIVRDATTPPGALGKPNPMLGMTVLNPAGEECPPAEFAPDGSLLNGAEAIGEIVARGGAARFEGYYNNPEADAAKIRDGDYWSGDLAYRDADGVYWFAGRTNDWIRVDSENFSTAPLERIIARYPGVTGAAAYAVPDPQTGDRVMVALEYAGEFDPDGFLDFLQQQPDMGTKWTPHFVRITEAFPLTATRKLDKAPLRRSGWRTTDPVFERVNGDGYRPLDDAAALRLTDEFRAYDRAHLIPSN</sequence>
<proteinExistence type="inferred from homology"/>
<dbReference type="InterPro" id="IPR045851">
    <property type="entry name" value="AMP-bd_C_sf"/>
</dbReference>
<dbReference type="InterPro" id="IPR042099">
    <property type="entry name" value="ANL_N_sf"/>
</dbReference>
<dbReference type="PANTHER" id="PTHR43107">
    <property type="entry name" value="LONG-CHAIN FATTY ACID TRANSPORT PROTEIN"/>
    <property type="match status" value="1"/>
</dbReference>
<dbReference type="Gene3D" id="3.40.50.12780">
    <property type="entry name" value="N-terminal domain of ligase-like"/>
    <property type="match status" value="1"/>
</dbReference>
<dbReference type="Pfam" id="PF00501">
    <property type="entry name" value="AMP-binding"/>
    <property type="match status" value="1"/>
</dbReference>
<dbReference type="Gene3D" id="3.30.300.30">
    <property type="match status" value="1"/>
</dbReference>
<keyword evidence="2" id="KW-0436">Ligase</keyword>
<dbReference type="GO" id="GO:0005324">
    <property type="term" value="F:long-chain fatty acid transmembrane transporter activity"/>
    <property type="evidence" value="ECO:0007669"/>
    <property type="project" value="TreeGrafter"/>
</dbReference>
<dbReference type="STRING" id="644548.SCNU_09884"/>
<keyword evidence="7" id="KW-1185">Reference proteome</keyword>
<evidence type="ECO:0000256" key="1">
    <source>
        <dbReference type="ARBA" id="ARBA00006432"/>
    </source>
</evidence>
<dbReference type="SUPFAM" id="SSF56801">
    <property type="entry name" value="Acetyl-CoA synthetase-like"/>
    <property type="match status" value="1"/>
</dbReference>
<feature type="domain" description="AMP-dependent synthetase/ligase" evidence="5">
    <location>
        <begin position="10"/>
        <end position="368"/>
    </location>
</feature>
<dbReference type="EMBL" id="AEUD01000007">
    <property type="protein sequence ID" value="EGD55173.1"/>
    <property type="molecule type" value="Genomic_DNA"/>
</dbReference>
<evidence type="ECO:0000256" key="2">
    <source>
        <dbReference type="ARBA" id="ARBA00022598"/>
    </source>
</evidence>
<dbReference type="InterPro" id="IPR000873">
    <property type="entry name" value="AMP-dep_synth/lig_dom"/>
</dbReference>
<evidence type="ECO:0000313" key="7">
    <source>
        <dbReference type="Proteomes" id="UP000035065"/>
    </source>
</evidence>
<evidence type="ECO:0000259" key="5">
    <source>
        <dbReference type="Pfam" id="PF00501"/>
    </source>
</evidence>
<dbReference type="GO" id="GO:0005524">
    <property type="term" value="F:ATP binding"/>
    <property type="evidence" value="ECO:0007669"/>
    <property type="project" value="UniProtKB-KW"/>
</dbReference>
<name>F1YJE0_9ACTN</name>
<evidence type="ECO:0000256" key="3">
    <source>
        <dbReference type="ARBA" id="ARBA00022741"/>
    </source>
</evidence>
<dbReference type="InterPro" id="IPR020845">
    <property type="entry name" value="AMP-binding_CS"/>
</dbReference>